<keyword evidence="4 5" id="KW-0539">Nucleus</keyword>
<evidence type="ECO:0000256" key="3">
    <source>
        <dbReference type="ARBA" id="ARBA00023163"/>
    </source>
</evidence>
<feature type="compositionally biased region" description="Polar residues" evidence="6">
    <location>
        <begin position="1"/>
        <end position="19"/>
    </location>
</feature>
<dbReference type="EMBL" id="UFQS01001402">
    <property type="protein sequence ID" value="SSX10701.1"/>
    <property type="molecule type" value="Genomic_DNA"/>
</dbReference>
<dbReference type="InterPro" id="IPR001699">
    <property type="entry name" value="TF_T-box"/>
</dbReference>
<dbReference type="SUPFAM" id="SSF49417">
    <property type="entry name" value="p53-like transcription factors"/>
    <property type="match status" value="1"/>
</dbReference>
<feature type="domain" description="T-box" evidence="7">
    <location>
        <begin position="122"/>
        <end position="145"/>
    </location>
</feature>
<dbReference type="VEuPathDB" id="VectorBase:CSON002409"/>
<dbReference type="GO" id="GO:0005634">
    <property type="term" value="C:nucleus"/>
    <property type="evidence" value="ECO:0007669"/>
    <property type="project" value="UniProtKB-SubCell"/>
</dbReference>
<name>A0A336MNJ7_CULSO</name>
<accession>A0A336MNJ7</accession>
<protein>
    <submittedName>
        <fullName evidence="10">CSON002409 protein</fullName>
    </submittedName>
    <submittedName>
        <fullName evidence="9">CSON014847 protein</fullName>
    </submittedName>
</protein>
<evidence type="ECO:0000259" key="7">
    <source>
        <dbReference type="PROSITE" id="PS50252"/>
    </source>
</evidence>
<evidence type="ECO:0000256" key="5">
    <source>
        <dbReference type="PROSITE-ProRule" id="PRU00201"/>
    </source>
</evidence>
<keyword evidence="1" id="KW-0805">Transcription regulation</keyword>
<evidence type="ECO:0000256" key="4">
    <source>
        <dbReference type="ARBA" id="ARBA00023242"/>
    </source>
</evidence>
<evidence type="ECO:0000313" key="8">
    <source>
        <dbReference type="EMBL" id="SSX10701.1"/>
    </source>
</evidence>
<dbReference type="GO" id="GO:0000978">
    <property type="term" value="F:RNA polymerase II cis-regulatory region sequence-specific DNA binding"/>
    <property type="evidence" value="ECO:0007669"/>
    <property type="project" value="InterPro"/>
</dbReference>
<evidence type="ECO:0000256" key="6">
    <source>
        <dbReference type="SAM" id="MobiDB-lite"/>
    </source>
</evidence>
<dbReference type="Gene3D" id="2.60.40.820">
    <property type="entry name" value="Transcription factor, T-box"/>
    <property type="match status" value="1"/>
</dbReference>
<reference evidence="10" key="2">
    <citation type="submission" date="2018-07" db="EMBL/GenBank/DDBJ databases">
        <authorList>
            <person name="Quirk P.G."/>
            <person name="Krulwich T.A."/>
        </authorList>
    </citation>
    <scope>NUCLEOTIDE SEQUENCE</scope>
</reference>
<dbReference type="PROSITE" id="PS50252">
    <property type="entry name" value="TBOX_3"/>
    <property type="match status" value="1"/>
</dbReference>
<dbReference type="PANTHER" id="PTHR11267:SF190">
    <property type="entry name" value="T-BOX TRANSCRIPTION FACTOR TBX20"/>
    <property type="match status" value="1"/>
</dbReference>
<keyword evidence="2 5" id="KW-0238">DNA-binding</keyword>
<keyword evidence="3" id="KW-0804">Transcription</keyword>
<comment type="subcellular location">
    <subcellularLocation>
        <location evidence="5">Nucleus</location>
    </subcellularLocation>
</comment>
<dbReference type="PANTHER" id="PTHR11267">
    <property type="entry name" value="T-BOX PROTEIN-RELATED"/>
    <property type="match status" value="1"/>
</dbReference>
<dbReference type="InterPro" id="IPR046360">
    <property type="entry name" value="T-box_DNA-bd"/>
</dbReference>
<feature type="compositionally biased region" description="Acidic residues" evidence="6">
    <location>
        <begin position="55"/>
        <end position="67"/>
    </location>
</feature>
<dbReference type="EMBL" id="UFQT01000879">
    <property type="protein sequence ID" value="SSX27794.1"/>
    <property type="molecule type" value="Genomic_DNA"/>
</dbReference>
<dbReference type="EMBL" id="UFQT01001402">
    <property type="protein sequence ID" value="SSX30383.1"/>
    <property type="molecule type" value="Genomic_DNA"/>
</dbReference>
<dbReference type="InterPro" id="IPR036960">
    <property type="entry name" value="T-box_sf"/>
</dbReference>
<dbReference type="GO" id="GO:0001708">
    <property type="term" value="P:cell fate specification"/>
    <property type="evidence" value="ECO:0007669"/>
    <property type="project" value="TreeGrafter"/>
</dbReference>
<comment type="caution">
    <text evidence="5">Lacks conserved residue(s) required for the propagation of feature annotation.</text>
</comment>
<feature type="region of interest" description="Disordered" evidence="6">
    <location>
        <begin position="1"/>
        <end position="114"/>
    </location>
</feature>
<feature type="compositionally biased region" description="Low complexity" evidence="6">
    <location>
        <begin position="72"/>
        <end position="90"/>
    </location>
</feature>
<proteinExistence type="predicted"/>
<dbReference type="GO" id="GO:0007507">
    <property type="term" value="P:heart development"/>
    <property type="evidence" value="ECO:0007669"/>
    <property type="project" value="TreeGrafter"/>
</dbReference>
<reference evidence="8" key="1">
    <citation type="submission" date="2018-04" db="EMBL/GenBank/DDBJ databases">
        <authorList>
            <person name="Go L.Y."/>
            <person name="Mitchell J.A."/>
        </authorList>
    </citation>
    <scope>NUCLEOTIDE SEQUENCE</scope>
    <source>
        <tissue evidence="8">Whole organism</tissue>
    </source>
</reference>
<evidence type="ECO:0000256" key="1">
    <source>
        <dbReference type="ARBA" id="ARBA00023015"/>
    </source>
</evidence>
<gene>
    <name evidence="10" type="primary">CSON002409</name>
    <name evidence="9" type="synonym">CSON014847</name>
</gene>
<feature type="compositionally biased region" description="Polar residues" evidence="6">
    <location>
        <begin position="33"/>
        <end position="46"/>
    </location>
</feature>
<dbReference type="InterPro" id="IPR008967">
    <property type="entry name" value="p53-like_TF_DNA-bd_sf"/>
</dbReference>
<dbReference type="Pfam" id="PF00907">
    <property type="entry name" value="T-box"/>
    <property type="match status" value="1"/>
</dbReference>
<dbReference type="GO" id="GO:0000785">
    <property type="term" value="C:chromatin"/>
    <property type="evidence" value="ECO:0007669"/>
    <property type="project" value="TreeGrafter"/>
</dbReference>
<dbReference type="VEuPathDB" id="VectorBase:CSON014847"/>
<evidence type="ECO:0000313" key="10">
    <source>
        <dbReference type="EMBL" id="SSX30383.1"/>
    </source>
</evidence>
<evidence type="ECO:0000313" key="9">
    <source>
        <dbReference type="EMBL" id="SSX27794.1"/>
    </source>
</evidence>
<sequence length="145" mass="15798">MLVGTQSHCSANSLSSSKGGTDFSIAAIMARGASNSREPSERSMSPISVDRFPEVDDEVDVDVEQCSDSEAPSRASRTNTSNSRATPTSPSDEERLTPEPTPRPQIQGSCNSDDLRPVQCHLETKELWDKFHELGTEMIITKTGR</sequence>
<dbReference type="GO" id="GO:0045893">
    <property type="term" value="P:positive regulation of DNA-templated transcription"/>
    <property type="evidence" value="ECO:0007669"/>
    <property type="project" value="InterPro"/>
</dbReference>
<organism evidence="10">
    <name type="scientific">Culicoides sonorensis</name>
    <name type="common">Biting midge</name>
    <dbReference type="NCBI Taxonomy" id="179676"/>
    <lineage>
        <taxon>Eukaryota</taxon>
        <taxon>Metazoa</taxon>
        <taxon>Ecdysozoa</taxon>
        <taxon>Arthropoda</taxon>
        <taxon>Hexapoda</taxon>
        <taxon>Insecta</taxon>
        <taxon>Pterygota</taxon>
        <taxon>Neoptera</taxon>
        <taxon>Endopterygota</taxon>
        <taxon>Diptera</taxon>
        <taxon>Nematocera</taxon>
        <taxon>Chironomoidea</taxon>
        <taxon>Ceratopogonidae</taxon>
        <taxon>Ceratopogoninae</taxon>
        <taxon>Culicoides</taxon>
        <taxon>Monoculicoides</taxon>
    </lineage>
</organism>
<dbReference type="GO" id="GO:0000981">
    <property type="term" value="F:DNA-binding transcription factor activity, RNA polymerase II-specific"/>
    <property type="evidence" value="ECO:0007669"/>
    <property type="project" value="TreeGrafter"/>
</dbReference>
<dbReference type="AlphaFoldDB" id="A0A336MNJ7"/>
<evidence type="ECO:0000256" key="2">
    <source>
        <dbReference type="ARBA" id="ARBA00023125"/>
    </source>
</evidence>